<gene>
    <name evidence="1" type="ORF">NCTC5798_04537</name>
</gene>
<dbReference type="Proteomes" id="UP000255534">
    <property type="component" value="Unassembled WGS sequence"/>
</dbReference>
<proteinExistence type="predicted"/>
<evidence type="ECO:0000313" key="1">
    <source>
        <dbReference type="EMBL" id="SUG73280.1"/>
    </source>
</evidence>
<sequence>MTEAENAVAIVKEFLVASMIPDAERAATYMHPEVKITFTGGRAMAGAADIAQFNGARYKWVKKALASLMRCSMMITL</sequence>
<dbReference type="SUPFAM" id="SSF54427">
    <property type="entry name" value="NTF2-like"/>
    <property type="match status" value="1"/>
</dbReference>
<protein>
    <submittedName>
        <fullName evidence="1">Membrane protein</fullName>
    </submittedName>
</protein>
<reference evidence="1 2" key="1">
    <citation type="submission" date="2018-06" db="EMBL/GenBank/DDBJ databases">
        <authorList>
            <consortium name="Pathogen Informatics"/>
            <person name="Doyle S."/>
        </authorList>
    </citation>
    <scope>NUCLEOTIDE SEQUENCE [LARGE SCALE GENOMIC DNA]</scope>
    <source>
        <strain evidence="1 2">NCTC5798</strain>
    </source>
</reference>
<name>A0A379UYE1_SALET</name>
<dbReference type="InterPro" id="IPR032710">
    <property type="entry name" value="NTF2-like_dom_sf"/>
</dbReference>
<accession>A0A379UYE1</accession>
<evidence type="ECO:0000313" key="2">
    <source>
        <dbReference type="Proteomes" id="UP000255534"/>
    </source>
</evidence>
<dbReference type="EMBL" id="UGXK01000001">
    <property type="protein sequence ID" value="SUG73280.1"/>
    <property type="molecule type" value="Genomic_DNA"/>
</dbReference>
<organism evidence="1 2">
    <name type="scientific">Salmonella enterica I</name>
    <dbReference type="NCBI Taxonomy" id="59201"/>
    <lineage>
        <taxon>Bacteria</taxon>
        <taxon>Pseudomonadati</taxon>
        <taxon>Pseudomonadota</taxon>
        <taxon>Gammaproteobacteria</taxon>
        <taxon>Enterobacterales</taxon>
        <taxon>Enterobacteriaceae</taxon>
        <taxon>Salmonella</taxon>
    </lineage>
</organism>
<dbReference type="AlphaFoldDB" id="A0A379UYE1"/>